<dbReference type="InterPro" id="IPR008993">
    <property type="entry name" value="TIMP-like_OB-fold"/>
</dbReference>
<comment type="caution">
    <text evidence="1">Lacks conserved residue(s) required for the propagation of feature annotation.</text>
</comment>
<dbReference type="VEuPathDB" id="VectorBase:BGLAX_040191"/>
<organism evidence="3 4">
    <name type="scientific">Biomphalaria glabrata</name>
    <name type="common">Bloodfluke planorb</name>
    <name type="synonym">Freshwater snail</name>
    <dbReference type="NCBI Taxonomy" id="6526"/>
    <lineage>
        <taxon>Eukaryota</taxon>
        <taxon>Metazoa</taxon>
        <taxon>Spiralia</taxon>
        <taxon>Lophotrochozoa</taxon>
        <taxon>Mollusca</taxon>
        <taxon>Gastropoda</taxon>
        <taxon>Heterobranchia</taxon>
        <taxon>Euthyneura</taxon>
        <taxon>Panpulmonata</taxon>
        <taxon>Hygrophila</taxon>
        <taxon>Lymnaeoidea</taxon>
        <taxon>Planorbidae</taxon>
        <taxon>Biomphalaria</taxon>
    </lineage>
</organism>
<evidence type="ECO:0000313" key="4">
    <source>
        <dbReference type="Proteomes" id="UP000076420"/>
    </source>
</evidence>
<dbReference type="KEGG" id="bgt:106069300"/>
<protein>
    <recommendedName>
        <fullName evidence="2">NtA domain-containing protein</fullName>
    </recommendedName>
</protein>
<dbReference type="AlphaFoldDB" id="A0A2C9KVU3"/>
<sequence length="221" mass="24577">MVGAKFVDCGAFNINGRQRVSACFSRGIGRPFVTSMANALIVICVFLANVELSVCNNQECVSLSPEQAARLADIVVSGTVRKVMLDRDSSTSASRLFKGQIEIKRVFKGEKLLDSLFTKTPSQLWHKLVLVKGFGDPSICRSSVQEKDTKIFMLQLNSKGELKLNSSILPLILLNLDYVDAIVHSEYLNFVFCHRIYSPTQGNFTDRVAILNKHTNNKKTT</sequence>
<dbReference type="Proteomes" id="UP000076420">
    <property type="component" value="Unassembled WGS sequence"/>
</dbReference>
<dbReference type="SUPFAM" id="SSF50242">
    <property type="entry name" value="TIMP-like"/>
    <property type="match status" value="1"/>
</dbReference>
<evidence type="ECO:0000313" key="3">
    <source>
        <dbReference type="EnsemblMetazoa" id="BGLB024051-PA"/>
    </source>
</evidence>
<dbReference type="InterPro" id="IPR004850">
    <property type="entry name" value="NtA_dom"/>
</dbReference>
<dbReference type="EnsemblMetazoa" id="BGLB024051-RA">
    <property type="protein sequence ID" value="BGLB024051-PA"/>
    <property type="gene ID" value="BGLB024051"/>
</dbReference>
<feature type="domain" description="NtA" evidence="2">
    <location>
        <begin position="60"/>
        <end position="191"/>
    </location>
</feature>
<dbReference type="Pfam" id="PF03146">
    <property type="entry name" value="NtA"/>
    <property type="match status" value="1"/>
</dbReference>
<dbReference type="STRING" id="6526.A0A2C9KVU3"/>
<dbReference type="GO" id="GO:0005886">
    <property type="term" value="C:plasma membrane"/>
    <property type="evidence" value="ECO:0007669"/>
    <property type="project" value="GOC"/>
</dbReference>
<dbReference type="PROSITE" id="PS51121">
    <property type="entry name" value="NTA"/>
    <property type="match status" value="1"/>
</dbReference>
<evidence type="ECO:0000259" key="2">
    <source>
        <dbReference type="PROSITE" id="PS51121"/>
    </source>
</evidence>
<dbReference type="GO" id="GO:0043113">
    <property type="term" value="P:receptor clustering"/>
    <property type="evidence" value="ECO:0007669"/>
    <property type="project" value="InterPro"/>
</dbReference>
<reference evidence="3" key="1">
    <citation type="submission" date="2020-05" db="UniProtKB">
        <authorList>
            <consortium name="EnsemblMetazoa"/>
        </authorList>
    </citation>
    <scope>IDENTIFICATION</scope>
    <source>
        <strain evidence="3">BB02</strain>
    </source>
</reference>
<accession>A0A2C9KVU3</accession>
<proteinExistence type="predicted"/>
<dbReference type="GO" id="GO:0043236">
    <property type="term" value="F:laminin binding"/>
    <property type="evidence" value="ECO:0007669"/>
    <property type="project" value="InterPro"/>
</dbReference>
<dbReference type="Gene3D" id="2.40.50.120">
    <property type="match status" value="1"/>
</dbReference>
<gene>
    <name evidence="3" type="primary">106069300</name>
</gene>
<evidence type="ECO:0000256" key="1">
    <source>
        <dbReference type="PROSITE-ProRule" id="PRU00443"/>
    </source>
</evidence>
<name>A0A2C9KVU3_BIOGL</name>
<dbReference type="VEuPathDB" id="VectorBase:BGLB024051"/>